<protein>
    <submittedName>
        <fullName evidence="2">Uncharacterized protein DUF3871</fullName>
    </submittedName>
</protein>
<dbReference type="Proteomes" id="UP000396862">
    <property type="component" value="Unassembled WGS sequence"/>
</dbReference>
<organism evidence="2 3">
    <name type="scientific">Prolixibacter denitrificans</name>
    <dbReference type="NCBI Taxonomy" id="1541063"/>
    <lineage>
        <taxon>Bacteria</taxon>
        <taxon>Pseudomonadati</taxon>
        <taxon>Bacteroidota</taxon>
        <taxon>Bacteroidia</taxon>
        <taxon>Marinilabiliales</taxon>
        <taxon>Prolixibacteraceae</taxon>
        <taxon>Prolixibacter</taxon>
    </lineage>
</organism>
<evidence type="ECO:0000313" key="2">
    <source>
        <dbReference type="EMBL" id="PSK84489.1"/>
    </source>
</evidence>
<dbReference type="Pfam" id="PF12987">
    <property type="entry name" value="DUF3871"/>
    <property type="match status" value="1"/>
</dbReference>
<comment type="caution">
    <text evidence="2">The sequence shown here is derived from an EMBL/GenBank/DDBJ whole genome shotgun (WGS) entry which is preliminary data.</text>
</comment>
<dbReference type="Proteomes" id="UP000240621">
    <property type="component" value="Unassembled WGS sequence"/>
</dbReference>
<accession>A0A2P8CHT6</accession>
<evidence type="ECO:0000313" key="1">
    <source>
        <dbReference type="EMBL" id="GET20661.1"/>
    </source>
</evidence>
<dbReference type="EMBL" id="BLAU01000001">
    <property type="protein sequence ID" value="GET20661.1"/>
    <property type="molecule type" value="Genomic_DNA"/>
</dbReference>
<proteinExistence type="predicted"/>
<dbReference type="AlphaFoldDB" id="A0A2P8CHT6"/>
<dbReference type="RefSeq" id="WP_106541085.1">
    <property type="nucleotide sequence ID" value="NZ_BLAU01000001.1"/>
</dbReference>
<reference evidence="2 3" key="1">
    <citation type="submission" date="2018-03" db="EMBL/GenBank/DDBJ databases">
        <title>Genomic Encyclopedia of Archaeal and Bacterial Type Strains, Phase II (KMG-II): from individual species to whole genera.</title>
        <authorList>
            <person name="Goeker M."/>
        </authorList>
    </citation>
    <scope>NUCLEOTIDE SEQUENCE [LARGE SCALE GENOMIC DNA]</scope>
    <source>
        <strain evidence="2 3">DSM 27267</strain>
    </source>
</reference>
<keyword evidence="4" id="KW-1185">Reference proteome</keyword>
<sequence length="323" mass="36623">MELTAVNHYDTLVKDQNESTNANFMGANTQAIDGEELFHQCIIPSFAKDNESTISHTEFLEVVHQAASSIFSNEQILSPAIRVSHPIKGRIPEAMGKPAKELLEHEKTLYYERMAFILEIPTISETVSNNQLSLTVGGVRAYNLENLYSKKSEERFKIFIGFQNKVCTNLCISTDGFLSSIKVRTTAELLDTALQLFASYKADKQLMQLSALNNYAISEKQFAHLVGKARMYQFLSPPEKKKINPVPINESQISTVVKDYYTDEAFCKNENGDIDLWKLYNLFTGANKSSYIDTFLEREVGCLNFVETLFSVIQGNNENWYLQ</sequence>
<evidence type="ECO:0000313" key="4">
    <source>
        <dbReference type="Proteomes" id="UP000396862"/>
    </source>
</evidence>
<dbReference type="EMBL" id="PYGC01000002">
    <property type="protein sequence ID" value="PSK84489.1"/>
    <property type="molecule type" value="Genomic_DNA"/>
</dbReference>
<evidence type="ECO:0000313" key="3">
    <source>
        <dbReference type="Proteomes" id="UP000240621"/>
    </source>
</evidence>
<gene>
    <name evidence="2" type="ORF">CLV93_102277</name>
    <name evidence="1" type="ORF">JCM18694_09070</name>
</gene>
<name>A0A2P8CHT6_9BACT</name>
<reference evidence="1 4" key="2">
    <citation type="submission" date="2019-10" db="EMBL/GenBank/DDBJ databases">
        <title>Prolixibacter strains distinguished by the presence of nitrate reductase genes were adept at nitrate-dependent anaerobic corrosion of metallic iron and carbon steel.</title>
        <authorList>
            <person name="Iino T."/>
            <person name="Shono N."/>
            <person name="Ito K."/>
            <person name="Nakamura R."/>
            <person name="Sueoka K."/>
            <person name="Harayama S."/>
            <person name="Ohkuma M."/>
        </authorList>
    </citation>
    <scope>NUCLEOTIDE SEQUENCE [LARGE SCALE GENOMIC DNA]</scope>
    <source>
        <strain evidence="1 4">MIC1-1</strain>
    </source>
</reference>
<dbReference type="OrthoDB" id="995338at2"/>
<dbReference type="InterPro" id="IPR024353">
    <property type="entry name" value="DUF3871"/>
</dbReference>